<dbReference type="InterPro" id="IPR002525">
    <property type="entry name" value="Transp_IS110-like_N"/>
</dbReference>
<dbReference type="PANTHER" id="PTHR33055:SF3">
    <property type="entry name" value="PUTATIVE TRANSPOSASE FOR IS117-RELATED"/>
    <property type="match status" value="1"/>
</dbReference>
<gene>
    <name evidence="2" type="ORF">CCR94_01870</name>
</gene>
<name>A0A2S6NFL4_9HYPH</name>
<dbReference type="EMBL" id="NHSJ01000021">
    <property type="protein sequence ID" value="PPQ33411.1"/>
    <property type="molecule type" value="Genomic_DNA"/>
</dbReference>
<dbReference type="Proteomes" id="UP000239089">
    <property type="component" value="Unassembled WGS sequence"/>
</dbReference>
<feature type="domain" description="Transposase IS110-like N-terminal" evidence="1">
    <location>
        <begin position="8"/>
        <end position="94"/>
    </location>
</feature>
<evidence type="ECO:0000259" key="1">
    <source>
        <dbReference type="Pfam" id="PF01548"/>
    </source>
</evidence>
<dbReference type="GO" id="GO:0004803">
    <property type="term" value="F:transposase activity"/>
    <property type="evidence" value="ECO:0007669"/>
    <property type="project" value="InterPro"/>
</dbReference>
<comment type="caution">
    <text evidence="2">The sequence shown here is derived from an EMBL/GenBank/DDBJ whole genome shotgun (WGS) entry which is preliminary data.</text>
</comment>
<keyword evidence="3" id="KW-1185">Reference proteome</keyword>
<protein>
    <recommendedName>
        <fullName evidence="1">Transposase IS110-like N-terminal domain-containing protein</fullName>
    </recommendedName>
</protein>
<accession>A0A2S6NFL4</accession>
<sequence length="109" mass="12001">MAQTPVQRVVFEPTGPYHRALERALGAAGVPFAKVNPRQARRFAEATGKLAKTDSLDAAMLARMGALLELETRPARSEILLELKELHLAREALVSIDQLPDSSVWRSQP</sequence>
<organism evidence="2 3">
    <name type="scientific">Rhodoblastus sphagnicola</name>
    <dbReference type="NCBI Taxonomy" id="333368"/>
    <lineage>
        <taxon>Bacteria</taxon>
        <taxon>Pseudomonadati</taxon>
        <taxon>Pseudomonadota</taxon>
        <taxon>Alphaproteobacteria</taxon>
        <taxon>Hyphomicrobiales</taxon>
        <taxon>Rhodoblastaceae</taxon>
        <taxon>Rhodoblastus</taxon>
    </lineage>
</organism>
<dbReference type="AlphaFoldDB" id="A0A2S6NFL4"/>
<reference evidence="2 3" key="1">
    <citation type="journal article" date="2018" name="Arch. Microbiol.">
        <title>New insights into the metabolic potential of the phototrophic purple bacterium Rhodopila globiformis DSM 161(T) from its draft genome sequence and evidence for a vanadium-dependent nitrogenase.</title>
        <authorList>
            <person name="Imhoff J.F."/>
            <person name="Rahn T."/>
            <person name="Kunzel S."/>
            <person name="Neulinger S.C."/>
        </authorList>
    </citation>
    <scope>NUCLEOTIDE SEQUENCE [LARGE SCALE GENOMIC DNA]</scope>
    <source>
        <strain evidence="2 3">DSM 16996</strain>
    </source>
</reference>
<dbReference type="InterPro" id="IPR047650">
    <property type="entry name" value="Transpos_IS110"/>
</dbReference>
<proteinExistence type="predicted"/>
<dbReference type="Pfam" id="PF01548">
    <property type="entry name" value="DEDD_Tnp_IS110"/>
    <property type="match status" value="1"/>
</dbReference>
<evidence type="ECO:0000313" key="3">
    <source>
        <dbReference type="Proteomes" id="UP000239089"/>
    </source>
</evidence>
<dbReference type="GO" id="GO:0003677">
    <property type="term" value="F:DNA binding"/>
    <property type="evidence" value="ECO:0007669"/>
    <property type="project" value="InterPro"/>
</dbReference>
<evidence type="ECO:0000313" key="2">
    <source>
        <dbReference type="EMBL" id="PPQ33411.1"/>
    </source>
</evidence>
<dbReference type="PANTHER" id="PTHR33055">
    <property type="entry name" value="TRANSPOSASE FOR INSERTION SEQUENCE ELEMENT IS1111A"/>
    <property type="match status" value="1"/>
</dbReference>
<dbReference type="GO" id="GO:0006313">
    <property type="term" value="P:DNA transposition"/>
    <property type="evidence" value="ECO:0007669"/>
    <property type="project" value="InterPro"/>
</dbReference>